<keyword evidence="1 4" id="KW-0812">Transmembrane</keyword>
<evidence type="ECO:0000313" key="4">
    <source>
        <dbReference type="RefSeq" id="XP_025720617.1"/>
    </source>
</evidence>
<name>A0A3Q7NQK2_CALUR</name>
<evidence type="ECO:0000313" key="3">
    <source>
        <dbReference type="Proteomes" id="UP000286641"/>
    </source>
</evidence>
<keyword evidence="1" id="KW-0472">Membrane</keyword>
<organism evidence="3 4">
    <name type="scientific">Callorhinus ursinus</name>
    <name type="common">Northern fur seal</name>
    <dbReference type="NCBI Taxonomy" id="34884"/>
    <lineage>
        <taxon>Eukaryota</taxon>
        <taxon>Metazoa</taxon>
        <taxon>Chordata</taxon>
        <taxon>Craniata</taxon>
        <taxon>Vertebrata</taxon>
        <taxon>Euteleostomi</taxon>
        <taxon>Mammalia</taxon>
        <taxon>Eutheria</taxon>
        <taxon>Laurasiatheria</taxon>
        <taxon>Carnivora</taxon>
        <taxon>Caniformia</taxon>
        <taxon>Pinnipedia</taxon>
        <taxon>Otariidae</taxon>
        <taxon>Callorhinus</taxon>
    </lineage>
</organism>
<feature type="chain" id="PRO_5018544988" evidence="2">
    <location>
        <begin position="31"/>
        <end position="149"/>
    </location>
</feature>
<proteinExistence type="predicted"/>
<feature type="transmembrane region" description="Helical" evidence="1">
    <location>
        <begin position="46"/>
        <end position="70"/>
    </location>
</feature>
<accession>A0A3Q7NQK2</accession>
<sequence>MAPCPRPDSCLVGSPLGLLCLSLLLVPAAAGTYCECSLGLSREALIALLVVLAGIGASCLCSLVIVAVGVMRAKSEPCPRHTSSRLVGRYGVQEDRMDLHSVQVESHVMDPDLDSMLPPLDEQGLMAIPMDPMTPNMTVEEQLPLTPPT</sequence>
<dbReference type="GeneID" id="112817643"/>
<dbReference type="Proteomes" id="UP000286641">
    <property type="component" value="Unplaced"/>
</dbReference>
<gene>
    <name evidence="4" type="primary">TMEM210</name>
</gene>
<dbReference type="AlphaFoldDB" id="A0A3Q7NQK2"/>
<keyword evidence="2" id="KW-0732">Signal</keyword>
<dbReference type="Pfam" id="PF15195">
    <property type="entry name" value="TMEM210"/>
    <property type="match status" value="1"/>
</dbReference>
<dbReference type="InterPro" id="IPR028123">
    <property type="entry name" value="TMEM210"/>
</dbReference>
<protein>
    <submittedName>
        <fullName evidence="4">Transmembrane protein 210 isoform X1</fullName>
    </submittedName>
</protein>
<dbReference type="RefSeq" id="XP_025720617.1">
    <property type="nucleotide sequence ID" value="XM_025864832.1"/>
</dbReference>
<dbReference type="PANTHER" id="PTHR39234">
    <property type="entry name" value="TRANSMEMBRANE PROTEIN 210"/>
    <property type="match status" value="1"/>
</dbReference>
<feature type="signal peptide" evidence="2">
    <location>
        <begin position="1"/>
        <end position="30"/>
    </location>
</feature>
<evidence type="ECO:0000256" key="1">
    <source>
        <dbReference type="SAM" id="Phobius"/>
    </source>
</evidence>
<reference key="1">
    <citation type="submission" date="2019-01" db="UniProtKB">
        <authorList>
            <consortium name="RefSeq"/>
        </authorList>
    </citation>
    <scope>IDENTIFICATION</scope>
</reference>
<keyword evidence="1" id="KW-1133">Transmembrane helix</keyword>
<evidence type="ECO:0000256" key="2">
    <source>
        <dbReference type="SAM" id="SignalP"/>
    </source>
</evidence>
<keyword evidence="3" id="KW-1185">Reference proteome</keyword>
<dbReference type="InParanoid" id="A0A3Q7NQK2"/>
<reference evidence="4" key="2">
    <citation type="submission" date="2025-08" db="UniProtKB">
        <authorList>
            <consortium name="RefSeq"/>
        </authorList>
    </citation>
    <scope>IDENTIFICATION</scope>
    <source>
        <tissue evidence="4">Blood</tissue>
    </source>
</reference>
<dbReference type="PANTHER" id="PTHR39234:SF1">
    <property type="entry name" value="TRANSMEMBRANE PROTEIN 210"/>
    <property type="match status" value="1"/>
</dbReference>
<dbReference type="CTD" id="100505993"/>